<dbReference type="GO" id="GO:0016020">
    <property type="term" value="C:membrane"/>
    <property type="evidence" value="ECO:0007669"/>
    <property type="project" value="InterPro"/>
</dbReference>
<dbReference type="InterPro" id="IPR027417">
    <property type="entry name" value="P-loop_NTPase"/>
</dbReference>
<comment type="subcellular location">
    <subcellularLocation>
        <location evidence="1">Golgi apparatus membrane</location>
        <topology evidence="1">Single-pass type II membrane protein</topology>
    </subcellularLocation>
</comment>
<evidence type="ECO:0000256" key="5">
    <source>
        <dbReference type="ARBA" id="ARBA00023034"/>
    </source>
</evidence>
<dbReference type="GO" id="GO:0016051">
    <property type="term" value="P:carbohydrate biosynthetic process"/>
    <property type="evidence" value="ECO:0007669"/>
    <property type="project" value="InterPro"/>
</dbReference>
<keyword evidence="2 8" id="KW-0808">Transferase</keyword>
<dbReference type="PANTHER" id="PTHR12137">
    <property type="entry name" value="CARBOHYDRATE SULFOTRANSFERASE"/>
    <property type="match status" value="1"/>
</dbReference>
<reference evidence="9" key="1">
    <citation type="submission" date="2016-10" db="EMBL/GenBank/DDBJ databases">
        <authorList>
            <person name="Varghese N."/>
            <person name="Submissions S."/>
        </authorList>
    </citation>
    <scope>NUCLEOTIDE SEQUENCE [LARGE SCALE GENOMIC DNA]</scope>
    <source>
        <strain evidence="9">JCM 18416</strain>
    </source>
</reference>
<dbReference type="GO" id="GO:0008146">
    <property type="term" value="F:sulfotransferase activity"/>
    <property type="evidence" value="ECO:0007669"/>
    <property type="project" value="InterPro"/>
</dbReference>
<evidence type="ECO:0000313" key="8">
    <source>
        <dbReference type="EMBL" id="SDP55259.1"/>
    </source>
</evidence>
<dbReference type="GeneID" id="300931320"/>
<dbReference type="InterPro" id="IPR005331">
    <property type="entry name" value="Sulfotransferase"/>
</dbReference>
<evidence type="ECO:0000256" key="2">
    <source>
        <dbReference type="ARBA" id="ARBA00022679"/>
    </source>
</evidence>
<name>A0A1H0TMN0_9GAMM</name>
<dbReference type="EMBL" id="FNJJ01000004">
    <property type="protein sequence ID" value="SDP55259.1"/>
    <property type="molecule type" value="Genomic_DNA"/>
</dbReference>
<evidence type="ECO:0000256" key="6">
    <source>
        <dbReference type="ARBA" id="ARBA00023136"/>
    </source>
</evidence>
<dbReference type="Pfam" id="PF03567">
    <property type="entry name" value="Sulfotransfer_2"/>
    <property type="match status" value="1"/>
</dbReference>
<keyword evidence="6" id="KW-0472">Membrane</keyword>
<keyword evidence="3" id="KW-0812">Transmembrane</keyword>
<dbReference type="Gene3D" id="3.40.50.300">
    <property type="entry name" value="P-loop containing nucleotide triphosphate hydrolases"/>
    <property type="match status" value="1"/>
</dbReference>
<keyword evidence="9" id="KW-1185">Reference proteome</keyword>
<evidence type="ECO:0000313" key="9">
    <source>
        <dbReference type="Proteomes" id="UP000199460"/>
    </source>
</evidence>
<sequence length="225" mass="26030">MVSHELKAIFIHIPKTGGSSIEQIIWPMEKGRSEAELWMGFKDAYHNEFQTGGLQHLLAHQVRNILGDEVFSSYFKFSIVRNPWDKALSQYRYMTKRPDLMSFVGMSERDCFKRYLERIQTKEHVQWLPQYRFVMSASGDSLVDYIGRFEEFEHAVKFAVRRIGLSCDQVPHLNASDASRLEVLDRDSCEQIAEIYKDDISVFGYSISDATCVEQIQPVVNARGC</sequence>
<dbReference type="InterPro" id="IPR018011">
    <property type="entry name" value="Carb_sulfotrans_8-10"/>
</dbReference>
<gene>
    <name evidence="8" type="ORF">SAMN05216213_104217</name>
</gene>
<evidence type="ECO:0000256" key="4">
    <source>
        <dbReference type="ARBA" id="ARBA00022989"/>
    </source>
</evidence>
<dbReference type="PANTHER" id="PTHR12137:SF54">
    <property type="entry name" value="CARBOHYDRATE SULFOTRANSFERASE"/>
    <property type="match status" value="1"/>
</dbReference>
<dbReference type="OrthoDB" id="288532at2"/>
<dbReference type="SUPFAM" id="SSF52540">
    <property type="entry name" value="P-loop containing nucleoside triphosphate hydrolases"/>
    <property type="match status" value="1"/>
</dbReference>
<keyword evidence="7" id="KW-0325">Glycoprotein</keyword>
<evidence type="ECO:0000256" key="7">
    <source>
        <dbReference type="ARBA" id="ARBA00023180"/>
    </source>
</evidence>
<evidence type="ECO:0000256" key="3">
    <source>
        <dbReference type="ARBA" id="ARBA00022692"/>
    </source>
</evidence>
<accession>A0A1H0TMN0</accession>
<dbReference type="Proteomes" id="UP000199460">
    <property type="component" value="Unassembled WGS sequence"/>
</dbReference>
<evidence type="ECO:0000256" key="1">
    <source>
        <dbReference type="ARBA" id="ARBA00004323"/>
    </source>
</evidence>
<dbReference type="AlphaFoldDB" id="A0A1H0TMN0"/>
<keyword evidence="4" id="KW-1133">Transmembrane helix</keyword>
<protein>
    <submittedName>
        <fullName evidence="8">Sulfotransferase family protein</fullName>
    </submittedName>
</protein>
<dbReference type="RefSeq" id="WP_090429615.1">
    <property type="nucleotide sequence ID" value="NZ_FNJJ01000004.1"/>
</dbReference>
<organism evidence="8 9">
    <name type="scientific">Ectopseudomonas guguanensis</name>
    <dbReference type="NCBI Taxonomy" id="1198456"/>
    <lineage>
        <taxon>Bacteria</taxon>
        <taxon>Pseudomonadati</taxon>
        <taxon>Pseudomonadota</taxon>
        <taxon>Gammaproteobacteria</taxon>
        <taxon>Pseudomonadales</taxon>
        <taxon>Pseudomonadaceae</taxon>
        <taxon>Ectopseudomonas</taxon>
    </lineage>
</organism>
<keyword evidence="5" id="KW-0333">Golgi apparatus</keyword>
<proteinExistence type="predicted"/>